<reference evidence="1" key="1">
    <citation type="submission" date="2021-06" db="EMBL/GenBank/DDBJ databases">
        <authorList>
            <person name="Kallberg Y."/>
            <person name="Tangrot J."/>
            <person name="Rosling A."/>
        </authorList>
    </citation>
    <scope>NUCLEOTIDE SEQUENCE</scope>
    <source>
        <strain evidence="1">IL203A</strain>
    </source>
</reference>
<protein>
    <submittedName>
        <fullName evidence="1">16999_t:CDS:1</fullName>
    </submittedName>
</protein>
<feature type="non-terminal residue" evidence="1">
    <location>
        <position position="456"/>
    </location>
</feature>
<evidence type="ECO:0000313" key="1">
    <source>
        <dbReference type="EMBL" id="CAG8529229.1"/>
    </source>
</evidence>
<evidence type="ECO:0000313" key="2">
    <source>
        <dbReference type="Proteomes" id="UP000789702"/>
    </source>
</evidence>
<accession>A0ACA9LGK8</accession>
<name>A0ACA9LGK8_9GLOM</name>
<proteinExistence type="predicted"/>
<dbReference type="EMBL" id="CAJVPU010004193">
    <property type="protein sequence ID" value="CAG8529229.1"/>
    <property type="molecule type" value="Genomic_DNA"/>
</dbReference>
<comment type="caution">
    <text evidence="1">The sequence shown here is derived from an EMBL/GenBank/DDBJ whole genome shotgun (WGS) entry which is preliminary data.</text>
</comment>
<sequence>MSPISDMILRSSQILSKSLIGQIFNLAVPALVLICQLFTRIAIAKDEIDDWDEEIEITEVPIEPIYIFQKPLIFIITIIKVYPKLVLSDFYREMVMIAMIIVYLIVYFIGKRANEAIAVKWMEKHIVLLRENFSLVGNDNGGVLIQDGPAEYLFYLSGRRNCQFIHGKITLKPRHDMLQTITNLITSQFSSKPVTDTVTYNVTMNDGAYDDFVFGITKKDRASDLRQSRYDLKTFTKQSNNNLLPSVFSVHSESVEITDRILESNKVIELLNASSQYLTHIIISDQTRIRPEKIIENKQKLFTVMHELPNDASKFSDITIIAELVLTLIDLIPARCTFRAEIRQKLNKNREEADKVIQKNLAAERQEEIQQKKADKKRAEAERVAKLSPEEQRKYEEKERKRDESGNSEASTNEWRHQRRPPVKWRQRRPPVPKTTTANCALKMTTREMSARKLFK</sequence>
<organism evidence="1 2">
    <name type="scientific">Dentiscutata heterogama</name>
    <dbReference type="NCBI Taxonomy" id="1316150"/>
    <lineage>
        <taxon>Eukaryota</taxon>
        <taxon>Fungi</taxon>
        <taxon>Fungi incertae sedis</taxon>
        <taxon>Mucoromycota</taxon>
        <taxon>Glomeromycotina</taxon>
        <taxon>Glomeromycetes</taxon>
        <taxon>Diversisporales</taxon>
        <taxon>Gigasporaceae</taxon>
        <taxon>Dentiscutata</taxon>
    </lineage>
</organism>
<gene>
    <name evidence="1" type="ORF">DHETER_LOCUS4288</name>
</gene>
<dbReference type="Proteomes" id="UP000789702">
    <property type="component" value="Unassembled WGS sequence"/>
</dbReference>
<keyword evidence="2" id="KW-1185">Reference proteome</keyword>